<evidence type="ECO:0000256" key="1">
    <source>
        <dbReference type="ARBA" id="ARBA00023015"/>
    </source>
</evidence>
<proteinExistence type="predicted"/>
<dbReference type="SUPFAM" id="SSF47413">
    <property type="entry name" value="lambda repressor-like DNA-binding domains"/>
    <property type="match status" value="1"/>
</dbReference>
<dbReference type="InterPro" id="IPR000843">
    <property type="entry name" value="HTH_LacI"/>
</dbReference>
<dbReference type="PROSITE" id="PS50932">
    <property type="entry name" value="HTH_LACI_2"/>
    <property type="match status" value="1"/>
</dbReference>
<protein>
    <submittedName>
        <fullName evidence="5">LacI family transcriptional regulator</fullName>
    </submittedName>
</protein>
<dbReference type="InterPro" id="IPR010982">
    <property type="entry name" value="Lambda_DNA-bd_dom_sf"/>
</dbReference>
<dbReference type="Gene3D" id="3.40.50.2300">
    <property type="match status" value="2"/>
</dbReference>
<dbReference type="PANTHER" id="PTHR30146:SF109">
    <property type="entry name" value="HTH-TYPE TRANSCRIPTIONAL REGULATOR GALS"/>
    <property type="match status" value="1"/>
</dbReference>
<accession>A0ABM8G039</accession>
<evidence type="ECO:0000313" key="5">
    <source>
        <dbReference type="EMBL" id="BDZ41405.1"/>
    </source>
</evidence>
<dbReference type="Gene3D" id="1.10.260.40">
    <property type="entry name" value="lambda repressor-like DNA-binding domains"/>
    <property type="match status" value="1"/>
</dbReference>
<gene>
    <name evidence="5" type="ORF">GCM10025865_07040</name>
</gene>
<dbReference type="Proteomes" id="UP001321475">
    <property type="component" value="Chromosome"/>
</dbReference>
<dbReference type="SUPFAM" id="SSF53822">
    <property type="entry name" value="Periplasmic binding protein-like I"/>
    <property type="match status" value="1"/>
</dbReference>
<evidence type="ECO:0000259" key="4">
    <source>
        <dbReference type="PROSITE" id="PS50932"/>
    </source>
</evidence>
<dbReference type="CDD" id="cd01392">
    <property type="entry name" value="HTH_LacI"/>
    <property type="match status" value="1"/>
</dbReference>
<keyword evidence="2" id="KW-0238">DNA-binding</keyword>
<dbReference type="CDD" id="cd06267">
    <property type="entry name" value="PBP1_LacI_sugar_binding-like"/>
    <property type="match status" value="1"/>
</dbReference>
<dbReference type="RefSeq" id="WP_286218567.1">
    <property type="nucleotide sequence ID" value="NZ_AP027729.1"/>
</dbReference>
<dbReference type="SMART" id="SM00354">
    <property type="entry name" value="HTH_LACI"/>
    <property type="match status" value="1"/>
</dbReference>
<keyword evidence="6" id="KW-1185">Reference proteome</keyword>
<sequence length="336" mass="35631">MATTMSDVARAAGVSVMTVSNVINGRPRVGPDTRARVLGVIAELGYQVNLTARGLRAGRTGTIALIVPRFDHAYFGGLAARLTAGLESVGLHLVVEQSGASPEGELAALSLARLQMYDGVLLSVVGLDAAAVDRIQSTVPVVLIGERDLPPRFDHVTMDNVEGARQAVEHMLRSGARRVAIVGGEVGTPSRTMGSRRTLGWRLAHESLGMAPDPDLLIEIPEVEAWAGAAVVEQMLERGLAVDGVFAVTDEVATGVLSGLHRAGLSVPEDVQVVGFDNLAIGEHLVPRLTSVDPDHDAMVDAMVELVRRRIDADGAELEPRHVVLPSRLALRDSTR</sequence>
<dbReference type="Pfam" id="PF13377">
    <property type="entry name" value="Peripla_BP_3"/>
    <property type="match status" value="1"/>
</dbReference>
<dbReference type="Pfam" id="PF00356">
    <property type="entry name" value="LacI"/>
    <property type="match status" value="1"/>
</dbReference>
<dbReference type="PROSITE" id="PS00356">
    <property type="entry name" value="HTH_LACI_1"/>
    <property type="match status" value="1"/>
</dbReference>
<dbReference type="PRINTS" id="PR00036">
    <property type="entry name" value="HTHLACI"/>
</dbReference>
<reference evidence="6" key="1">
    <citation type="journal article" date="2019" name="Int. J. Syst. Evol. Microbiol.">
        <title>The Global Catalogue of Microorganisms (GCM) 10K type strain sequencing project: providing services to taxonomists for standard genome sequencing and annotation.</title>
        <authorList>
            <consortium name="The Broad Institute Genomics Platform"/>
            <consortium name="The Broad Institute Genome Sequencing Center for Infectious Disease"/>
            <person name="Wu L."/>
            <person name="Ma J."/>
        </authorList>
    </citation>
    <scope>NUCLEOTIDE SEQUENCE [LARGE SCALE GENOMIC DNA]</scope>
    <source>
        <strain evidence="6">NBRC 108565</strain>
    </source>
</reference>
<feature type="domain" description="HTH lacI-type" evidence="4">
    <location>
        <begin position="3"/>
        <end position="57"/>
    </location>
</feature>
<dbReference type="InterPro" id="IPR046335">
    <property type="entry name" value="LacI/GalR-like_sensor"/>
</dbReference>
<dbReference type="PANTHER" id="PTHR30146">
    <property type="entry name" value="LACI-RELATED TRANSCRIPTIONAL REPRESSOR"/>
    <property type="match status" value="1"/>
</dbReference>
<keyword evidence="3" id="KW-0804">Transcription</keyword>
<organism evidence="5 6">
    <name type="scientific">Paraoerskovia sediminicola</name>
    <dbReference type="NCBI Taxonomy" id="1138587"/>
    <lineage>
        <taxon>Bacteria</taxon>
        <taxon>Bacillati</taxon>
        <taxon>Actinomycetota</taxon>
        <taxon>Actinomycetes</taxon>
        <taxon>Micrococcales</taxon>
        <taxon>Cellulomonadaceae</taxon>
        <taxon>Paraoerskovia</taxon>
    </lineage>
</organism>
<evidence type="ECO:0000256" key="2">
    <source>
        <dbReference type="ARBA" id="ARBA00023125"/>
    </source>
</evidence>
<keyword evidence="1" id="KW-0805">Transcription regulation</keyword>
<evidence type="ECO:0000256" key="3">
    <source>
        <dbReference type="ARBA" id="ARBA00023163"/>
    </source>
</evidence>
<dbReference type="InterPro" id="IPR028082">
    <property type="entry name" value="Peripla_BP_I"/>
</dbReference>
<name>A0ABM8G039_9CELL</name>
<dbReference type="EMBL" id="AP027729">
    <property type="protein sequence ID" value="BDZ41405.1"/>
    <property type="molecule type" value="Genomic_DNA"/>
</dbReference>
<evidence type="ECO:0000313" key="6">
    <source>
        <dbReference type="Proteomes" id="UP001321475"/>
    </source>
</evidence>